<dbReference type="EMBL" id="ML986584">
    <property type="protein sequence ID" value="KAF2269012.1"/>
    <property type="molecule type" value="Genomic_DNA"/>
</dbReference>
<dbReference type="AlphaFoldDB" id="A0A9P4N9C7"/>
<gene>
    <name evidence="1" type="ORF">CC78DRAFT_575560</name>
</gene>
<evidence type="ECO:0000313" key="2">
    <source>
        <dbReference type="Proteomes" id="UP000800093"/>
    </source>
</evidence>
<organism evidence="1 2">
    <name type="scientific">Lojkania enalia</name>
    <dbReference type="NCBI Taxonomy" id="147567"/>
    <lineage>
        <taxon>Eukaryota</taxon>
        <taxon>Fungi</taxon>
        <taxon>Dikarya</taxon>
        <taxon>Ascomycota</taxon>
        <taxon>Pezizomycotina</taxon>
        <taxon>Dothideomycetes</taxon>
        <taxon>Pleosporomycetidae</taxon>
        <taxon>Pleosporales</taxon>
        <taxon>Pleosporales incertae sedis</taxon>
        <taxon>Lojkania</taxon>
    </lineage>
</organism>
<keyword evidence="2" id="KW-1185">Reference proteome</keyword>
<comment type="caution">
    <text evidence="1">The sequence shown here is derived from an EMBL/GenBank/DDBJ whole genome shotgun (WGS) entry which is preliminary data.</text>
</comment>
<dbReference type="Proteomes" id="UP000800093">
    <property type="component" value="Unassembled WGS sequence"/>
</dbReference>
<dbReference type="OrthoDB" id="2306919at2759"/>
<evidence type="ECO:0000313" key="1">
    <source>
        <dbReference type="EMBL" id="KAF2269012.1"/>
    </source>
</evidence>
<proteinExistence type="predicted"/>
<accession>A0A9P4N9C7</accession>
<reference evidence="2" key="1">
    <citation type="journal article" date="2020" name="Stud. Mycol.">
        <title>101 Dothideomycetes genomes: A test case for predicting lifestyles and emergence of pathogens.</title>
        <authorList>
            <person name="Haridas S."/>
            <person name="Albert R."/>
            <person name="Binder M."/>
            <person name="Bloem J."/>
            <person name="LaButti K."/>
            <person name="Salamov A."/>
            <person name="Andreopoulos B."/>
            <person name="Baker S."/>
            <person name="Barry K."/>
            <person name="Bills G."/>
            <person name="Bluhm B."/>
            <person name="Cannon C."/>
            <person name="Castanera R."/>
            <person name="Culley D."/>
            <person name="Daum C."/>
            <person name="Ezra D."/>
            <person name="Gonzalez J."/>
            <person name="Henrissat B."/>
            <person name="Kuo A."/>
            <person name="Liang C."/>
            <person name="Lipzen A."/>
            <person name="Lutzoni F."/>
            <person name="Magnuson J."/>
            <person name="Mondo S."/>
            <person name="Nolan M."/>
            <person name="Ohm R."/>
            <person name="Pangilinan J."/>
            <person name="Park H.-J."/>
            <person name="Ramirez L."/>
            <person name="Alfaro M."/>
            <person name="Sun H."/>
            <person name="Tritt A."/>
            <person name="Yoshinaga Y."/>
            <person name="Zwiers L.-H."/>
            <person name="Turgeon B."/>
            <person name="Goodwin S."/>
            <person name="Spatafora J."/>
            <person name="Crous P."/>
            <person name="Grigoriev I."/>
        </authorList>
    </citation>
    <scope>NUCLEOTIDE SEQUENCE [LARGE SCALE GENOMIC DNA]</scope>
    <source>
        <strain evidence="2">CBS 304.66</strain>
    </source>
</reference>
<name>A0A9P4N9C7_9PLEO</name>
<sequence length="245" mass="27388">MQNTNNPRSQTEYPLTEETLATLLASLLHDSSLLTSTPRRQNPSTNAAISALELHPTLEAALHILNHDLPSAHFVVRKMDGPPAIEAMLLHAILHRVEGDFHNARLWIADVRDACDGWVPRRRAKQRLAPSTLHLLELPSCSDSFLEFVYGDATEGSGGSPERLLGDVEAVRKLGDCGDCGDWEDGLESVEERARSELERVVEWCRRKFGESRWEDARAAYAEGGVEVRNMGREMTTGEMGWQKF</sequence>
<protein>
    <submittedName>
        <fullName evidence="1">Uncharacterized protein</fullName>
    </submittedName>
</protein>